<organism evidence="1 2">
    <name type="scientific">Okeania hirsuta</name>
    <dbReference type="NCBI Taxonomy" id="1458930"/>
    <lineage>
        <taxon>Bacteria</taxon>
        <taxon>Bacillati</taxon>
        <taxon>Cyanobacteriota</taxon>
        <taxon>Cyanophyceae</taxon>
        <taxon>Oscillatoriophycideae</taxon>
        <taxon>Oscillatoriales</taxon>
        <taxon>Microcoleaceae</taxon>
        <taxon>Okeania</taxon>
    </lineage>
</organism>
<dbReference type="AlphaFoldDB" id="A0A3N6Q4I1"/>
<proteinExistence type="predicted"/>
<name>A0A3N6Q4I1_9CYAN</name>
<evidence type="ECO:0000313" key="1">
    <source>
        <dbReference type="EMBL" id="RQH25122.1"/>
    </source>
</evidence>
<comment type="caution">
    <text evidence="1">The sequence shown here is derived from an EMBL/GenBank/DDBJ whole genome shotgun (WGS) entry which is preliminary data.</text>
</comment>
<dbReference type="RefSeq" id="WP_124143805.1">
    <property type="nucleotide sequence ID" value="NZ_CAWOKI010000368.1"/>
</dbReference>
<sequence length="80" mass="9042">MWQATFLFQGIFTAAILVGYEAVGWWRFLIPIIVLKLLATIGLTGYYWIKRGVSDFWELIAFTVLTATAFLSGFSLGVFI</sequence>
<gene>
    <name evidence="1" type="ORF">D5R40_29360</name>
</gene>
<accession>A0A3N6Q4I1</accession>
<evidence type="ECO:0000313" key="2">
    <source>
        <dbReference type="Proteomes" id="UP000269154"/>
    </source>
</evidence>
<reference evidence="1 2" key="1">
    <citation type="journal article" date="2018" name="ACS Chem. Biol.">
        <title>Ketoreductase domain dysfunction expands chemodiversity: malyngamide biosynthesis in the cyanobacterium Okeania hirsuta.</title>
        <authorList>
            <person name="Moss N.A."/>
            <person name="Leao T."/>
            <person name="Rankin M."/>
            <person name="McCullough T.M."/>
            <person name="Qu P."/>
            <person name="Korobeynikov A."/>
            <person name="Smith J.L."/>
            <person name="Gerwick L."/>
            <person name="Gerwick W.H."/>
        </authorList>
    </citation>
    <scope>NUCLEOTIDE SEQUENCE [LARGE SCALE GENOMIC DNA]</scope>
    <source>
        <strain evidence="1 2">PAB10Feb10-1</strain>
    </source>
</reference>
<dbReference type="EMBL" id="RCBY01000307">
    <property type="protein sequence ID" value="RQH25122.1"/>
    <property type="molecule type" value="Genomic_DNA"/>
</dbReference>
<protein>
    <submittedName>
        <fullName evidence="1">Uncharacterized protein</fullName>
    </submittedName>
</protein>
<keyword evidence="2" id="KW-1185">Reference proteome</keyword>
<dbReference type="Proteomes" id="UP000269154">
    <property type="component" value="Unassembled WGS sequence"/>
</dbReference>